<comment type="caution">
    <text evidence="1">The sequence shown here is derived from an EMBL/GenBank/DDBJ whole genome shotgun (WGS) entry which is preliminary data.</text>
</comment>
<protein>
    <submittedName>
        <fullName evidence="1">Retropepsin-like aspartic protease</fullName>
        <ecNumber evidence="1">3.4.23.-</ecNumber>
    </submittedName>
</protein>
<evidence type="ECO:0000313" key="2">
    <source>
        <dbReference type="Proteomes" id="UP001356308"/>
    </source>
</evidence>
<dbReference type="CDD" id="cd05483">
    <property type="entry name" value="retropepsin_like_bacteria"/>
    <property type="match status" value="1"/>
</dbReference>
<gene>
    <name evidence="1" type="ORF">V1I91_01740</name>
</gene>
<accession>A0ABU7IP99</accession>
<reference evidence="1 2" key="1">
    <citation type="submission" date="2024-01" db="EMBL/GenBank/DDBJ databases">
        <title>Maribacter spp. originated from different algae showed divergent polysaccharides utilization ability.</title>
        <authorList>
            <person name="Wang H."/>
            <person name="Wu Y."/>
        </authorList>
    </citation>
    <scope>NUCLEOTIDE SEQUENCE [LARGE SCALE GENOMIC DNA]</scope>
    <source>
        <strain evidence="1 2">PR1</strain>
    </source>
</reference>
<dbReference type="SUPFAM" id="SSF50630">
    <property type="entry name" value="Acid proteases"/>
    <property type="match status" value="1"/>
</dbReference>
<keyword evidence="2" id="KW-1185">Reference proteome</keyword>
<dbReference type="Proteomes" id="UP001356308">
    <property type="component" value="Unassembled WGS sequence"/>
</dbReference>
<dbReference type="RefSeq" id="WP_272649603.1">
    <property type="nucleotide sequence ID" value="NZ_JAZDDG010000001.1"/>
</dbReference>
<dbReference type="InterPro" id="IPR001969">
    <property type="entry name" value="Aspartic_peptidase_AS"/>
</dbReference>
<name>A0ABU7IP99_9FLAO</name>
<dbReference type="PROSITE" id="PS00141">
    <property type="entry name" value="ASP_PROTEASE"/>
    <property type="match status" value="1"/>
</dbReference>
<dbReference type="GO" id="GO:0016787">
    <property type="term" value="F:hydrolase activity"/>
    <property type="evidence" value="ECO:0007669"/>
    <property type="project" value="UniProtKB-KW"/>
</dbReference>
<evidence type="ECO:0000313" key="1">
    <source>
        <dbReference type="EMBL" id="MEE1974772.1"/>
    </source>
</evidence>
<dbReference type="InterPro" id="IPR034122">
    <property type="entry name" value="Retropepsin-like_bacterial"/>
</dbReference>
<organism evidence="1 2">
    <name type="scientific">Maribacter cobaltidurans</name>
    <dbReference type="NCBI Taxonomy" id="1178778"/>
    <lineage>
        <taxon>Bacteria</taxon>
        <taxon>Pseudomonadati</taxon>
        <taxon>Bacteroidota</taxon>
        <taxon>Flavobacteriia</taxon>
        <taxon>Flavobacteriales</taxon>
        <taxon>Flavobacteriaceae</taxon>
        <taxon>Maribacter</taxon>
    </lineage>
</organism>
<dbReference type="EC" id="3.4.23.-" evidence="1"/>
<sequence>MSSLKKLLKKKGYHRIPLTLTNTNHLEITATINNKKGRFILDTGASNTCIGFDRIDYFNLKSKASKIKAAGAGATDMETLTSSKNTIEIAKWTHKKLKIVLFDLIHVNTALIAHDAEPVDGIIGADVLNKAKAVIDYKNKVLYLKLKKKKKHR</sequence>
<dbReference type="Pfam" id="PF13650">
    <property type="entry name" value="Asp_protease_2"/>
    <property type="match status" value="1"/>
</dbReference>
<dbReference type="EMBL" id="JAZDDG010000001">
    <property type="protein sequence ID" value="MEE1974772.1"/>
    <property type="molecule type" value="Genomic_DNA"/>
</dbReference>
<dbReference type="InterPro" id="IPR021109">
    <property type="entry name" value="Peptidase_aspartic_dom_sf"/>
</dbReference>
<proteinExistence type="predicted"/>
<keyword evidence="1" id="KW-0378">Hydrolase</keyword>
<dbReference type="Gene3D" id="2.40.70.10">
    <property type="entry name" value="Acid Proteases"/>
    <property type="match status" value="1"/>
</dbReference>